<dbReference type="GO" id="GO:0003700">
    <property type="term" value="F:DNA-binding transcription factor activity"/>
    <property type="evidence" value="ECO:0007669"/>
    <property type="project" value="TreeGrafter"/>
</dbReference>
<organism evidence="4 5">
    <name type="scientific">Bradyrhizobium elkanii</name>
    <dbReference type="NCBI Taxonomy" id="29448"/>
    <lineage>
        <taxon>Bacteria</taxon>
        <taxon>Pseudomonadati</taxon>
        <taxon>Pseudomonadota</taxon>
        <taxon>Alphaproteobacteria</taxon>
        <taxon>Hyphomicrobiales</taxon>
        <taxon>Nitrobacteraceae</taxon>
        <taxon>Bradyrhizobium</taxon>
    </lineage>
</organism>
<dbReference type="RefSeq" id="WP_018272789.1">
    <property type="nucleotide sequence ID" value="NZ_BJNL01000013.1"/>
</dbReference>
<evidence type="ECO:0000313" key="4">
    <source>
        <dbReference type="EMBL" id="MBP1295681.1"/>
    </source>
</evidence>
<dbReference type="InterPro" id="IPR036390">
    <property type="entry name" value="WH_DNA-bd_sf"/>
</dbReference>
<evidence type="ECO:0000256" key="3">
    <source>
        <dbReference type="ARBA" id="ARBA00023163"/>
    </source>
</evidence>
<dbReference type="Pfam" id="PF00027">
    <property type="entry name" value="cNMP_binding"/>
    <property type="match status" value="1"/>
</dbReference>
<dbReference type="InterPro" id="IPR000595">
    <property type="entry name" value="cNMP-bd_dom"/>
</dbReference>
<evidence type="ECO:0000256" key="2">
    <source>
        <dbReference type="ARBA" id="ARBA00023125"/>
    </source>
</evidence>
<evidence type="ECO:0000313" key="5">
    <source>
        <dbReference type="Proteomes" id="UP000673383"/>
    </source>
</evidence>
<protein>
    <submittedName>
        <fullName evidence="4">CRP-like cAMP-binding protein</fullName>
    </submittedName>
</protein>
<evidence type="ECO:0000256" key="1">
    <source>
        <dbReference type="ARBA" id="ARBA00023015"/>
    </source>
</evidence>
<comment type="caution">
    <text evidence="4">The sequence shown here is derived from an EMBL/GenBank/DDBJ whole genome shotgun (WGS) entry which is preliminary data.</text>
</comment>
<dbReference type="SUPFAM" id="SSF51206">
    <property type="entry name" value="cAMP-binding domain-like"/>
    <property type="match status" value="1"/>
</dbReference>
<dbReference type="SUPFAM" id="SSF46785">
    <property type="entry name" value="Winged helix' DNA-binding domain"/>
    <property type="match status" value="1"/>
</dbReference>
<dbReference type="Gene3D" id="2.60.120.10">
    <property type="entry name" value="Jelly Rolls"/>
    <property type="match status" value="1"/>
</dbReference>
<dbReference type="InterPro" id="IPR012318">
    <property type="entry name" value="HTH_CRP"/>
</dbReference>
<dbReference type="Pfam" id="PF13545">
    <property type="entry name" value="HTH_Crp_2"/>
    <property type="match status" value="1"/>
</dbReference>
<dbReference type="InterPro" id="IPR018490">
    <property type="entry name" value="cNMP-bd_dom_sf"/>
</dbReference>
<proteinExistence type="predicted"/>
<dbReference type="PROSITE" id="PS50042">
    <property type="entry name" value="CNMP_BINDING_3"/>
    <property type="match status" value="1"/>
</dbReference>
<dbReference type="InterPro" id="IPR014710">
    <property type="entry name" value="RmlC-like_jellyroll"/>
</dbReference>
<dbReference type="AlphaFoldDB" id="A0A4V1WD33"/>
<name>A0A4V1WD33_BRAEL</name>
<dbReference type="EMBL" id="JAFICZ010000001">
    <property type="protein sequence ID" value="MBP1295681.1"/>
    <property type="molecule type" value="Genomic_DNA"/>
</dbReference>
<dbReference type="InterPro" id="IPR050397">
    <property type="entry name" value="Env_Response_Regulators"/>
</dbReference>
<dbReference type="PANTHER" id="PTHR24567">
    <property type="entry name" value="CRP FAMILY TRANSCRIPTIONAL REGULATORY PROTEIN"/>
    <property type="match status" value="1"/>
</dbReference>
<dbReference type="InterPro" id="IPR036388">
    <property type="entry name" value="WH-like_DNA-bd_sf"/>
</dbReference>
<accession>A0A4V1WD33</accession>
<keyword evidence="1" id="KW-0805">Transcription regulation</keyword>
<dbReference type="GO" id="GO:0005829">
    <property type="term" value="C:cytosol"/>
    <property type="evidence" value="ECO:0007669"/>
    <property type="project" value="TreeGrafter"/>
</dbReference>
<dbReference type="GeneID" id="92953198"/>
<dbReference type="GO" id="GO:0003677">
    <property type="term" value="F:DNA binding"/>
    <property type="evidence" value="ECO:0007669"/>
    <property type="project" value="UniProtKB-KW"/>
</dbReference>
<dbReference type="SMART" id="SM00100">
    <property type="entry name" value="cNMP"/>
    <property type="match status" value="1"/>
</dbReference>
<dbReference type="Gene3D" id="1.10.10.10">
    <property type="entry name" value="Winged helix-like DNA-binding domain superfamily/Winged helix DNA-binding domain"/>
    <property type="match status" value="1"/>
</dbReference>
<keyword evidence="2" id="KW-0238">DNA-binding</keyword>
<reference evidence="4" key="1">
    <citation type="submission" date="2021-02" db="EMBL/GenBank/DDBJ databases">
        <title>Genomic Encyclopedia of Type Strains, Phase IV (KMG-V): Genome sequencing to study the core and pangenomes of soil and plant-associated prokaryotes.</title>
        <authorList>
            <person name="Whitman W."/>
        </authorList>
    </citation>
    <scope>NUCLEOTIDE SEQUENCE</scope>
    <source>
        <strain evidence="4">USDA 406</strain>
    </source>
</reference>
<dbReference type="Proteomes" id="UP000673383">
    <property type="component" value="Unassembled WGS sequence"/>
</dbReference>
<gene>
    <name evidence="4" type="ORF">JOH49_005434</name>
</gene>
<dbReference type="PANTHER" id="PTHR24567:SF74">
    <property type="entry name" value="HTH-TYPE TRANSCRIPTIONAL REGULATOR ARCR"/>
    <property type="match status" value="1"/>
</dbReference>
<sequence>MALQTRLGNRLLAALPAADFNLLAPHLQKTSFGFDAVLVRTGDEFKQVYFPLSGAISFLVEMSGGQIVASTLMGSEGAVGALSVLSPSRSRSPVTATAYVAGSALHVPVSQLQHVFEQSAAIRRVLRFHFRTQLLQLQNVAACNAVHSVECRMARWLLDIHDRVADSRIQLTQEALAQLLGVRRTTVTLTMRKLRAAGGIISEQRRMLEIDRTRLETIACECYGVMRDRVNGMYDEELLMSSPNTAHAQHCLPHEI</sequence>
<dbReference type="CDD" id="cd00038">
    <property type="entry name" value="CAP_ED"/>
    <property type="match status" value="1"/>
</dbReference>
<keyword evidence="3" id="KW-0804">Transcription</keyword>